<comment type="caution">
    <text evidence="2">The sequence shown here is derived from an EMBL/GenBank/DDBJ whole genome shotgun (WGS) entry which is preliminary data.</text>
</comment>
<evidence type="ECO:0000313" key="2">
    <source>
        <dbReference type="EMBL" id="NBC37423.1"/>
    </source>
</evidence>
<sequence length="126" mass="14202">MAQDTQVVKLVTLLRRKPGMTMAQFVERYETVHARLGARVLSGYATRYVRRFMYPLAGDVDATDRPHDVVMEIWFPDRATLDRCMAYLTQADIAAEIAADEEQVFDRAATVCAIVDEHETALPPVA</sequence>
<feature type="domain" description="EthD" evidence="1">
    <location>
        <begin position="17"/>
        <end position="107"/>
    </location>
</feature>
<dbReference type="InterPro" id="IPR009799">
    <property type="entry name" value="EthD_dom"/>
</dbReference>
<dbReference type="RefSeq" id="WP_161719486.1">
    <property type="nucleotide sequence ID" value="NZ_JAAAPO010000005.1"/>
</dbReference>
<dbReference type="Gene3D" id="3.30.70.100">
    <property type="match status" value="1"/>
</dbReference>
<gene>
    <name evidence="2" type="ORF">GTZ99_12775</name>
</gene>
<evidence type="ECO:0000313" key="3">
    <source>
        <dbReference type="Proteomes" id="UP000753724"/>
    </source>
</evidence>
<dbReference type="SUPFAM" id="SSF54909">
    <property type="entry name" value="Dimeric alpha+beta barrel"/>
    <property type="match status" value="1"/>
</dbReference>
<proteinExistence type="predicted"/>
<dbReference type="Proteomes" id="UP000753724">
    <property type="component" value="Unassembled WGS sequence"/>
</dbReference>
<organism evidence="2 3">
    <name type="scientific">Novosphingobium ovatum</name>
    <dbReference type="NCBI Taxonomy" id="1908523"/>
    <lineage>
        <taxon>Bacteria</taxon>
        <taxon>Pseudomonadati</taxon>
        <taxon>Pseudomonadota</taxon>
        <taxon>Alphaproteobacteria</taxon>
        <taxon>Sphingomonadales</taxon>
        <taxon>Sphingomonadaceae</taxon>
        <taxon>Novosphingobium</taxon>
    </lineage>
</organism>
<dbReference type="InterPro" id="IPR011008">
    <property type="entry name" value="Dimeric_a/b-barrel"/>
</dbReference>
<dbReference type="EMBL" id="JAAAPO010000005">
    <property type="protein sequence ID" value="NBC37423.1"/>
    <property type="molecule type" value="Genomic_DNA"/>
</dbReference>
<reference evidence="3" key="1">
    <citation type="submission" date="2020-01" db="EMBL/GenBank/DDBJ databases">
        <title>Sphingomonas sp. strain CSW-10.</title>
        <authorList>
            <person name="Chen W.-M."/>
        </authorList>
    </citation>
    <scope>NUCLEOTIDE SEQUENCE [LARGE SCALE GENOMIC DNA]</scope>
    <source>
        <strain evidence="3">FSY-8</strain>
    </source>
</reference>
<accession>A0ABW9XFU4</accession>
<name>A0ABW9XFU4_9SPHN</name>
<protein>
    <recommendedName>
        <fullName evidence="1">EthD domain-containing protein</fullName>
    </recommendedName>
</protein>
<dbReference type="Pfam" id="PF07110">
    <property type="entry name" value="EthD"/>
    <property type="match status" value="1"/>
</dbReference>
<keyword evidence="3" id="KW-1185">Reference proteome</keyword>
<evidence type="ECO:0000259" key="1">
    <source>
        <dbReference type="Pfam" id="PF07110"/>
    </source>
</evidence>